<organism evidence="3 4">
    <name type="scientific">Caldicellulosiruptor acetigenus (strain ATCC 700853 / DSM 12137 / I77R1B)</name>
    <name type="common">Caldicellulosiruptor kristjanssonii</name>
    <dbReference type="NCBI Taxonomy" id="632335"/>
    <lineage>
        <taxon>Bacteria</taxon>
        <taxon>Bacillati</taxon>
        <taxon>Bacillota</taxon>
        <taxon>Bacillota incertae sedis</taxon>
        <taxon>Caldicellulosiruptorales</taxon>
        <taxon>Caldicellulosiruptoraceae</taxon>
        <taxon>Caldicellulosiruptor</taxon>
    </lineage>
</organism>
<evidence type="ECO:0000259" key="1">
    <source>
        <dbReference type="Pfam" id="PF01807"/>
    </source>
</evidence>
<dbReference type="RefSeq" id="WP_013433250.1">
    <property type="nucleotide sequence ID" value="NC_014721.1"/>
</dbReference>
<dbReference type="AlphaFoldDB" id="E4S595"/>
<dbReference type="Pfam" id="PF01807">
    <property type="entry name" value="Zn_ribbon_DnaG"/>
    <property type="match status" value="1"/>
</dbReference>
<dbReference type="SUPFAM" id="SSF57783">
    <property type="entry name" value="Zinc beta-ribbon"/>
    <property type="match status" value="1"/>
</dbReference>
<dbReference type="GO" id="GO:0008270">
    <property type="term" value="F:zinc ion binding"/>
    <property type="evidence" value="ECO:0007669"/>
    <property type="project" value="InterPro"/>
</dbReference>
<dbReference type="HOGENOM" id="CLU_032287_0_0_9"/>
<sequence>MRRELIDITMEDVLDRVRLTVLKQRGNELNCLCPYCDEPHRREGHLYINVVKDTFICHKCGRQGNALQLYALLTGQDTKEAYKELAQEISSGLRRLHHIQYKLQYTSQQKNIATPEERNKVYREFLKLLELSEEHKQDLLRRGLSEIAIRVKGYKTLFVGKEKRLEICRTLQEKGLSLEGIPGFFKHKSTWEWDFIPYRGYAIPVRNLNGQIVGLQVRMDEPAFSKYRWFSSANSGDVGTPAEANLHVTSRPDDGVVYVTEGVLKADIASYLLGKTFIGLPGVGSCHKQLVEVLKQIQPKLIVLAFDMDYREKKEVAFNLEKIKKMLAENGFKFKQITWDREFKGIDDYLLHLKQTQKRSA</sequence>
<dbReference type="Pfam" id="PF12965">
    <property type="entry name" value="DUF3854"/>
    <property type="match status" value="1"/>
</dbReference>
<dbReference type="InterPro" id="IPR024385">
    <property type="entry name" value="DUF3854"/>
</dbReference>
<accession>E4S595</accession>
<dbReference type="EMBL" id="CP002326">
    <property type="protein sequence ID" value="ADQ41529.1"/>
    <property type="molecule type" value="Genomic_DNA"/>
</dbReference>
<dbReference type="InterPro" id="IPR036977">
    <property type="entry name" value="DNA_primase_Znf_CHC2"/>
</dbReference>
<protein>
    <recommendedName>
        <fullName evidence="5">DUF3854 domain-containing protein</fullName>
    </recommendedName>
</protein>
<evidence type="ECO:0000259" key="2">
    <source>
        <dbReference type="Pfam" id="PF12965"/>
    </source>
</evidence>
<dbReference type="Gene3D" id="3.90.580.10">
    <property type="entry name" value="Zinc finger, CHC2-type domain"/>
    <property type="match status" value="1"/>
</dbReference>
<proteinExistence type="predicted"/>
<evidence type="ECO:0000313" key="4">
    <source>
        <dbReference type="Proteomes" id="UP000009256"/>
    </source>
</evidence>
<dbReference type="GO" id="GO:0006260">
    <property type="term" value="P:DNA replication"/>
    <property type="evidence" value="ECO:0007669"/>
    <property type="project" value="InterPro"/>
</dbReference>
<dbReference type="KEGG" id="cki:Calkr_2060"/>
<evidence type="ECO:0008006" key="5">
    <source>
        <dbReference type="Google" id="ProtNLM"/>
    </source>
</evidence>
<evidence type="ECO:0000313" key="3">
    <source>
        <dbReference type="EMBL" id="ADQ41529.1"/>
    </source>
</evidence>
<keyword evidence="4" id="KW-1185">Reference proteome</keyword>
<dbReference type="eggNOG" id="COG0358">
    <property type="taxonomic scope" value="Bacteria"/>
</dbReference>
<dbReference type="Proteomes" id="UP000009256">
    <property type="component" value="Chromosome"/>
</dbReference>
<dbReference type="STRING" id="632335.Calkr_2060"/>
<dbReference type="GO" id="GO:0003899">
    <property type="term" value="F:DNA-directed RNA polymerase activity"/>
    <property type="evidence" value="ECO:0007669"/>
    <property type="project" value="InterPro"/>
</dbReference>
<reference key="1">
    <citation type="submission" date="2010-11" db="EMBL/GenBank/DDBJ databases">
        <title>Complete sequence of chromosome of Caldicellulosiruptor kristjanssonii 177R1B.</title>
        <authorList>
            <consortium name="US DOE Joint Genome Institute"/>
            <person name="Lucas S."/>
            <person name="Copeland A."/>
            <person name="Lapidus A."/>
            <person name="Cheng J.-F."/>
            <person name="Bruce D."/>
            <person name="Goodwin L."/>
            <person name="Pitluck S."/>
            <person name="Davenport K."/>
            <person name="Detter J.C."/>
            <person name="Han C."/>
            <person name="Tapia R."/>
            <person name="Land M."/>
            <person name="Hauser L."/>
            <person name="Jeffries C."/>
            <person name="Kyrpides N."/>
            <person name="Ivanova N."/>
            <person name="Mikhailova N."/>
            <person name="Blumer-Schuette S.E."/>
            <person name="Kelly R.M."/>
            <person name="Woyke T."/>
        </authorList>
    </citation>
    <scope>NUCLEOTIDE SEQUENCE</scope>
    <source>
        <strain>177R1B</strain>
    </source>
</reference>
<dbReference type="GO" id="GO:0003677">
    <property type="term" value="F:DNA binding"/>
    <property type="evidence" value="ECO:0007669"/>
    <property type="project" value="InterPro"/>
</dbReference>
<feature type="domain" description="DUF3854" evidence="2">
    <location>
        <begin position="257"/>
        <end position="352"/>
    </location>
</feature>
<name>E4S595_CALA7</name>
<feature type="domain" description="Zinc finger CHC2-type" evidence="1">
    <location>
        <begin position="12"/>
        <end position="90"/>
    </location>
</feature>
<gene>
    <name evidence="3" type="ordered locus">Calkr_2060</name>
</gene>
<dbReference type="InterPro" id="IPR002694">
    <property type="entry name" value="Znf_CHC2"/>
</dbReference>
<dbReference type="OrthoDB" id="2665710at2"/>
<reference evidence="3 4" key="2">
    <citation type="journal article" date="2011" name="J. Bacteriol.">
        <title>Complete genome sequences for the anaerobic, extremely thermophilic plant biomass-degrading bacteria Caldicellulosiruptor hydrothermalis, Caldicellulosiruptor kristjanssonii, Caldicellulosiruptor kronotskyensis, Caldicellulosiruptor owensenis, and Caldicellulosiruptor lactoaceticus.</title>
        <authorList>
            <person name="Blumer-Schuette S.E."/>
            <person name="Ozdemir I."/>
            <person name="Mistry D."/>
            <person name="Lucas S."/>
            <person name="Lapidus A."/>
            <person name="Cheng J.F."/>
            <person name="Goodwin L.A."/>
            <person name="Pitluck S."/>
            <person name="Land M.L."/>
            <person name="Hauser L.J."/>
            <person name="Woyke T."/>
            <person name="Mikhailova N."/>
            <person name="Pati A."/>
            <person name="Kyrpides N.C."/>
            <person name="Ivanova N."/>
            <person name="Detter J.C."/>
            <person name="Walston-Davenport K."/>
            <person name="Han S."/>
            <person name="Adams M.W."/>
            <person name="Kelly R.M."/>
        </authorList>
    </citation>
    <scope>NUCLEOTIDE SEQUENCE [LARGE SCALE GENOMIC DNA]</scope>
    <source>
        <strain evidence="4">ATCC 700853 / DSM 12137 / I77R1B</strain>
    </source>
</reference>